<dbReference type="InterPro" id="IPR012441">
    <property type="entry name" value="DUF1643"/>
</dbReference>
<evidence type="ECO:0000313" key="1">
    <source>
        <dbReference type="EMBL" id="ERJ88136.1"/>
    </source>
</evidence>
<dbReference type="HOGENOM" id="CLU_112325_1_0_9"/>
<dbReference type="STRING" id="411473.RUMCAL_03162"/>
<dbReference type="OrthoDB" id="1684316at2"/>
<dbReference type="AlphaFoldDB" id="U2JPG0"/>
<protein>
    <recommendedName>
        <fullName evidence="3">DUF1643 domain-containing protein</fullName>
    </recommendedName>
</protein>
<reference evidence="1 2" key="1">
    <citation type="submission" date="2013-07" db="EMBL/GenBank/DDBJ databases">
        <authorList>
            <person name="Weinstock G."/>
            <person name="Sodergren E."/>
            <person name="Wylie T."/>
            <person name="Fulton L."/>
            <person name="Fulton R."/>
            <person name="Fronick C."/>
            <person name="O'Laughlin M."/>
            <person name="Godfrey J."/>
            <person name="Miner T."/>
            <person name="Herter B."/>
            <person name="Appelbaum E."/>
            <person name="Cordes M."/>
            <person name="Lek S."/>
            <person name="Wollam A."/>
            <person name="Pepin K.H."/>
            <person name="Palsikar V.B."/>
            <person name="Mitreva M."/>
            <person name="Wilson R.K."/>
        </authorList>
    </citation>
    <scope>NUCLEOTIDE SEQUENCE [LARGE SCALE GENOMIC DNA]</scope>
    <source>
        <strain evidence="1 2">ATCC 27760</strain>
    </source>
</reference>
<gene>
    <name evidence="1" type="ORF">RUMCAL_03162</name>
</gene>
<accession>U2JPG0</accession>
<name>U2JPG0_9FIRM</name>
<dbReference type="eggNOG" id="COG4333">
    <property type="taxonomic scope" value="Bacteria"/>
</dbReference>
<dbReference type="RefSeq" id="WP_021681390.1">
    <property type="nucleotide sequence ID" value="NZ_KI260345.1"/>
</dbReference>
<comment type="caution">
    <text evidence="1">The sequence shown here is derived from an EMBL/GenBank/DDBJ whole genome shotgun (WGS) entry which is preliminary data.</text>
</comment>
<evidence type="ECO:0008006" key="3">
    <source>
        <dbReference type="Google" id="ProtNLM"/>
    </source>
</evidence>
<organism evidence="1 2">
    <name type="scientific">Ruminococcus callidus ATCC 27760</name>
    <dbReference type="NCBI Taxonomy" id="411473"/>
    <lineage>
        <taxon>Bacteria</taxon>
        <taxon>Bacillati</taxon>
        <taxon>Bacillota</taxon>
        <taxon>Clostridia</taxon>
        <taxon>Eubacteriales</taxon>
        <taxon>Oscillospiraceae</taxon>
        <taxon>Ruminococcus</taxon>
    </lineage>
</organism>
<dbReference type="EMBL" id="AWVF01000415">
    <property type="protein sequence ID" value="ERJ88136.1"/>
    <property type="molecule type" value="Genomic_DNA"/>
</dbReference>
<dbReference type="Pfam" id="PF07799">
    <property type="entry name" value="DUF1643"/>
    <property type="match status" value="1"/>
</dbReference>
<evidence type="ECO:0000313" key="2">
    <source>
        <dbReference type="Proteomes" id="UP000016662"/>
    </source>
</evidence>
<keyword evidence="2" id="KW-1185">Reference proteome</keyword>
<proteinExistence type="predicted"/>
<dbReference type="PATRIC" id="fig|411473.3.peg.2648"/>
<sequence>MLEETTIIKSKAIFSDDKEHRLLLRKEWDSEKPTAMVIMINPNTADTVNFDMTTMLVLNNVSKLGFGSVNIVNLYSRIMEKLNLRFNGDDELIDNEADDVIEQYAAMSDAIIIAWGTIGKNTLRVRERQKYLLELIKQHAGKMYQIGRNACHPLTPAVRREWVLEPYEMEVIE</sequence>
<dbReference type="SUPFAM" id="SSF143555">
    <property type="entry name" value="FwdE-like"/>
    <property type="match status" value="1"/>
</dbReference>
<dbReference type="Proteomes" id="UP000016662">
    <property type="component" value="Unassembled WGS sequence"/>
</dbReference>